<dbReference type="Proteomes" id="UP000217838">
    <property type="component" value="Unassembled WGS sequence"/>
</dbReference>
<dbReference type="Gene3D" id="2.160.20.120">
    <property type="match status" value="1"/>
</dbReference>
<dbReference type="PANTHER" id="PTHR39200:SF1">
    <property type="entry name" value="AUTO-TRANSPORTER ADHESIN HEAD GIN DOMAIN-CONTAINING PROTEIN-RELATED"/>
    <property type="match status" value="1"/>
</dbReference>
<evidence type="ECO:0000259" key="2">
    <source>
        <dbReference type="Pfam" id="PF10988"/>
    </source>
</evidence>
<reference evidence="4" key="1">
    <citation type="submission" date="2017-08" db="EMBL/GenBank/DDBJ databases">
        <title>A dynamic microbial community with high functional redundancy inhabits the cold, oxic subseafloor aquifer.</title>
        <authorList>
            <person name="Tully B.J."/>
            <person name="Wheat C.G."/>
            <person name="Glazer B.T."/>
            <person name="Huber J.A."/>
        </authorList>
    </citation>
    <scope>NUCLEOTIDE SEQUENCE [LARGE SCALE GENOMIC DNA]</scope>
</reference>
<dbReference type="PANTHER" id="PTHR39200">
    <property type="entry name" value="HYPOTHETICAL EXPORTED PROTEIN"/>
    <property type="match status" value="1"/>
</dbReference>
<keyword evidence="1" id="KW-0732">Signal</keyword>
<gene>
    <name evidence="3" type="ORF">COB11_08460</name>
</gene>
<feature type="signal peptide" evidence="1">
    <location>
        <begin position="1"/>
        <end position="25"/>
    </location>
</feature>
<dbReference type="Pfam" id="PF10988">
    <property type="entry name" value="DUF2807"/>
    <property type="match status" value="1"/>
</dbReference>
<feature type="chain" id="PRO_5012675455" description="Putative auto-transporter adhesin head GIN domain-containing protein" evidence="1">
    <location>
        <begin position="26"/>
        <end position="250"/>
    </location>
</feature>
<evidence type="ECO:0000313" key="3">
    <source>
        <dbReference type="EMBL" id="PCI91369.1"/>
    </source>
</evidence>
<dbReference type="InterPro" id="IPR021255">
    <property type="entry name" value="DUF2807"/>
</dbReference>
<dbReference type="EMBL" id="NVUU01000135">
    <property type="protein sequence ID" value="PCI91369.1"/>
    <property type="molecule type" value="Genomic_DNA"/>
</dbReference>
<evidence type="ECO:0000256" key="1">
    <source>
        <dbReference type="SAM" id="SignalP"/>
    </source>
</evidence>
<organism evidence="3 4">
    <name type="scientific">Aerophobetes bacterium</name>
    <dbReference type="NCBI Taxonomy" id="2030807"/>
    <lineage>
        <taxon>Bacteria</taxon>
        <taxon>Candidatus Aerophobota</taxon>
    </lineage>
</organism>
<protein>
    <recommendedName>
        <fullName evidence="2">Putative auto-transporter adhesin head GIN domain-containing protein</fullName>
    </recommendedName>
</protein>
<sequence length="250" mass="27172">MSREVIMKRFLLSILLLSTSLFLQAEETEKAPCEPPKEEAIDTRVVRLNFLDEVVFKVPGCVIIKQGTVNEYRIVGNEASLREIKVSASAGDLTVQPKGLQIGLKNIGPITLYVTAKNLQQLKLKGDANCNLKGISTQKLIIETHGNAKVKGDLILQELVINIHGNAHFNLKGTAQKQSIAMHGNATFNASKLASNSVEIDIHGNGKAMLKVSQKLIVSISGNGSVSYIGNPKTLKHTIRGKGSLRRVSR</sequence>
<name>A0A2A4YAB5_UNCAE</name>
<dbReference type="AlphaFoldDB" id="A0A2A4YAB5"/>
<proteinExistence type="predicted"/>
<evidence type="ECO:0000313" key="4">
    <source>
        <dbReference type="Proteomes" id="UP000217838"/>
    </source>
</evidence>
<accession>A0A2A4YAB5</accession>
<comment type="caution">
    <text evidence="3">The sequence shown here is derived from an EMBL/GenBank/DDBJ whole genome shotgun (WGS) entry which is preliminary data.</text>
</comment>
<feature type="domain" description="Putative auto-transporter adhesin head GIN" evidence="2">
    <location>
        <begin position="60"/>
        <end position="232"/>
    </location>
</feature>